<evidence type="ECO:0000259" key="2">
    <source>
        <dbReference type="Pfam" id="PF14200"/>
    </source>
</evidence>
<feature type="domain" description="Ricin B lectin" evidence="2">
    <location>
        <begin position="7"/>
        <end position="64"/>
    </location>
</feature>
<reference evidence="3 4" key="1">
    <citation type="submission" date="2014-02" db="EMBL/GenBank/DDBJ databases">
        <title>Transposable element dynamics among asymbiotic and ectomycorrhizal Amanita fungi.</title>
        <authorList>
            <consortium name="DOE Joint Genome Institute"/>
            <person name="Hess J."/>
            <person name="Skrede I."/>
            <person name="Wolfe B."/>
            <person name="LaButti K."/>
            <person name="Ohm R.A."/>
            <person name="Grigoriev I.V."/>
            <person name="Pringle A."/>
        </authorList>
    </citation>
    <scope>NUCLEOTIDE SEQUENCE [LARGE SCALE GENOMIC DNA]</scope>
    <source>
        <strain evidence="3 4">SKay4041</strain>
    </source>
</reference>
<keyword evidence="1" id="KW-0175">Coiled coil</keyword>
<dbReference type="OrthoDB" id="3228793at2759"/>
<keyword evidence="4" id="KW-1185">Reference proteome</keyword>
<name>A0A2A9N6X7_9AGAR</name>
<dbReference type="Pfam" id="PF14200">
    <property type="entry name" value="RicinB_lectin_2"/>
    <property type="match status" value="1"/>
</dbReference>
<evidence type="ECO:0000313" key="4">
    <source>
        <dbReference type="Proteomes" id="UP000242287"/>
    </source>
</evidence>
<organism evidence="3 4">
    <name type="scientific">Amanita thiersii Skay4041</name>
    <dbReference type="NCBI Taxonomy" id="703135"/>
    <lineage>
        <taxon>Eukaryota</taxon>
        <taxon>Fungi</taxon>
        <taxon>Dikarya</taxon>
        <taxon>Basidiomycota</taxon>
        <taxon>Agaricomycotina</taxon>
        <taxon>Agaricomycetes</taxon>
        <taxon>Agaricomycetidae</taxon>
        <taxon>Agaricales</taxon>
        <taxon>Pluteineae</taxon>
        <taxon>Amanitaceae</taxon>
        <taxon>Amanita</taxon>
    </lineage>
</organism>
<dbReference type="InterPro" id="IPR000772">
    <property type="entry name" value="Ricin_B_lectin"/>
</dbReference>
<dbReference type="EMBL" id="KZ302259">
    <property type="protein sequence ID" value="PFH45975.1"/>
    <property type="molecule type" value="Genomic_DNA"/>
</dbReference>
<dbReference type="AlphaFoldDB" id="A0A2A9N6X7"/>
<dbReference type="Gene3D" id="2.80.10.50">
    <property type="match status" value="1"/>
</dbReference>
<dbReference type="Proteomes" id="UP000242287">
    <property type="component" value="Unassembled WGS sequence"/>
</dbReference>
<dbReference type="PROSITE" id="PS50231">
    <property type="entry name" value="RICIN_B_LECTIN"/>
    <property type="match status" value="1"/>
</dbReference>
<dbReference type="InterPro" id="IPR035992">
    <property type="entry name" value="Ricin_B-like_lectins"/>
</dbReference>
<accession>A0A2A9N6X7</accession>
<evidence type="ECO:0000256" key="1">
    <source>
        <dbReference type="SAM" id="Coils"/>
    </source>
</evidence>
<dbReference type="CDD" id="cd23422">
    <property type="entry name" value="beta-trefoil_Ricin_MPL_CNL"/>
    <property type="match status" value="1"/>
</dbReference>
<evidence type="ECO:0000313" key="3">
    <source>
        <dbReference type="EMBL" id="PFH45975.1"/>
    </source>
</evidence>
<feature type="coiled-coil region" evidence="1">
    <location>
        <begin position="163"/>
        <end position="190"/>
    </location>
</feature>
<dbReference type="SUPFAM" id="SSF50370">
    <property type="entry name" value="Ricin B-like lectins"/>
    <property type="match status" value="1"/>
</dbReference>
<protein>
    <submittedName>
        <fullName evidence="3">Carbohydrate-binding module family 13 protein</fullName>
    </submittedName>
</protein>
<sequence length="230" mass="26314">MYPGMIYKIRCVEPQTFLDLDGANNYSIRSWQNHMGENQKWYIEPIGDGYTIKNVLNAKYLAPKGAPISHVQIIAVNFPFKWSIYADTRDVTACRIYAYGTQLSLDLSGGSKGNMIPILLCTDHGGKNQCWKLEPQQIFGSPFSYAPSFSTAHQESGILSLGFSLMKQQLEEVNRRIEEMRKLIEDTRDNNPRTNHRQLETRLDQLESMLMLHDEILNQRPVQAALVTDE</sequence>
<proteinExistence type="predicted"/>
<gene>
    <name evidence="3" type="ORF">AMATHDRAFT_8420</name>
</gene>